<dbReference type="NCBIfam" id="TIGR00152">
    <property type="entry name" value="dephospho-CoA kinase"/>
    <property type="match status" value="1"/>
</dbReference>
<dbReference type="AlphaFoldDB" id="A0A1W5ZU51"/>
<protein>
    <recommendedName>
        <fullName evidence="5 6">Dephospho-CoA kinase</fullName>
        <ecNumber evidence="5 6">2.7.1.24</ecNumber>
    </recommendedName>
    <alternativeName>
        <fullName evidence="5">Dephosphocoenzyme A kinase</fullName>
    </alternativeName>
</protein>
<dbReference type="RefSeq" id="WP_085029309.1">
    <property type="nucleotide sequence ID" value="NZ_CP020772.1"/>
</dbReference>
<evidence type="ECO:0000313" key="8">
    <source>
        <dbReference type="Proteomes" id="UP000192527"/>
    </source>
</evidence>
<sequence>MTLVIGLTGSIASGKSTVSNLFTELNIPVVDADQISREVVEPGEPAYEQIVDTFGESILQDDKTLDRKQLGKVVFSDEEKRKQLNSIVHPQVRKEMLNKRDHYISEHYPAVVLDIPLLFESKLTHYVDRVVVVYVSEETQLERLMERDRSSREDAEQRIKAQIPVQQKAEMADAVIDNNGTIEESFQQLKDILHDWNIVY</sequence>
<comment type="subcellular location">
    <subcellularLocation>
        <location evidence="5">Cytoplasm</location>
    </subcellularLocation>
</comment>
<proteinExistence type="inferred from homology"/>
<evidence type="ECO:0000256" key="5">
    <source>
        <dbReference type="HAMAP-Rule" id="MF_00376"/>
    </source>
</evidence>
<dbReference type="PANTHER" id="PTHR10695:SF46">
    <property type="entry name" value="BIFUNCTIONAL COENZYME A SYNTHASE-RELATED"/>
    <property type="match status" value="1"/>
</dbReference>
<evidence type="ECO:0000256" key="2">
    <source>
        <dbReference type="ARBA" id="ARBA00022741"/>
    </source>
</evidence>
<dbReference type="GO" id="GO:0004140">
    <property type="term" value="F:dephospho-CoA kinase activity"/>
    <property type="evidence" value="ECO:0007669"/>
    <property type="project" value="UniProtKB-UniRule"/>
</dbReference>
<dbReference type="OrthoDB" id="9812943at2"/>
<keyword evidence="8" id="KW-1185">Reference proteome</keyword>
<dbReference type="Pfam" id="PF01121">
    <property type="entry name" value="CoaE"/>
    <property type="match status" value="1"/>
</dbReference>
<dbReference type="UniPathway" id="UPA00241">
    <property type="reaction ID" value="UER00356"/>
</dbReference>
<dbReference type="HAMAP" id="MF_00376">
    <property type="entry name" value="Dephospho_CoA_kinase"/>
    <property type="match status" value="1"/>
</dbReference>
<keyword evidence="4 5" id="KW-0173">Coenzyme A biosynthesis</keyword>
<evidence type="ECO:0000256" key="6">
    <source>
        <dbReference type="NCBIfam" id="TIGR00152"/>
    </source>
</evidence>
<keyword evidence="5" id="KW-0963">Cytoplasm</keyword>
<dbReference type="GO" id="GO:0005524">
    <property type="term" value="F:ATP binding"/>
    <property type="evidence" value="ECO:0007669"/>
    <property type="project" value="UniProtKB-UniRule"/>
</dbReference>
<keyword evidence="5" id="KW-0808">Transferase</keyword>
<dbReference type="InterPro" id="IPR027417">
    <property type="entry name" value="P-loop_NTPase"/>
</dbReference>
<dbReference type="KEGG" id="hmn:HM131_08250"/>
<dbReference type="PROSITE" id="PS51219">
    <property type="entry name" value="DPCK"/>
    <property type="match status" value="1"/>
</dbReference>
<organism evidence="7 8">
    <name type="scientific">Halobacillus mangrovi</name>
    <dbReference type="NCBI Taxonomy" id="402384"/>
    <lineage>
        <taxon>Bacteria</taxon>
        <taxon>Bacillati</taxon>
        <taxon>Bacillota</taxon>
        <taxon>Bacilli</taxon>
        <taxon>Bacillales</taxon>
        <taxon>Bacillaceae</taxon>
        <taxon>Halobacillus</taxon>
    </lineage>
</organism>
<dbReference type="EMBL" id="CP020772">
    <property type="protein sequence ID" value="ARI76832.1"/>
    <property type="molecule type" value="Genomic_DNA"/>
</dbReference>
<feature type="binding site" evidence="5">
    <location>
        <begin position="12"/>
        <end position="17"/>
    </location>
    <ligand>
        <name>ATP</name>
        <dbReference type="ChEBI" id="CHEBI:30616"/>
    </ligand>
</feature>
<evidence type="ECO:0000256" key="4">
    <source>
        <dbReference type="ARBA" id="ARBA00022993"/>
    </source>
</evidence>
<reference evidence="7 8" key="1">
    <citation type="submission" date="2017-04" db="EMBL/GenBank/DDBJ databases">
        <title>The whole genome sequencing and assembly of Halobacillus mangrovi strain.</title>
        <authorList>
            <person name="Lee S.-J."/>
            <person name="Park M.-K."/>
            <person name="Kim J.-Y."/>
            <person name="Lee Y.-J."/>
            <person name="Yi H."/>
            <person name="Bahn Y.-S."/>
            <person name="Kim J.F."/>
            <person name="Lee D.-W."/>
        </authorList>
    </citation>
    <scope>NUCLEOTIDE SEQUENCE [LARGE SCALE GENOMIC DNA]</scope>
    <source>
        <strain evidence="7 8">KTB 131</strain>
    </source>
</reference>
<keyword evidence="5 7" id="KW-0418">Kinase</keyword>
<dbReference type="CDD" id="cd02022">
    <property type="entry name" value="DPCK"/>
    <property type="match status" value="1"/>
</dbReference>
<dbReference type="FunFam" id="3.40.50.300:FF:000485">
    <property type="entry name" value="Dephospho-CoA kinase CAB5"/>
    <property type="match status" value="1"/>
</dbReference>
<dbReference type="Proteomes" id="UP000192527">
    <property type="component" value="Chromosome"/>
</dbReference>
<comment type="similarity">
    <text evidence="1 5">Belongs to the CoaE family.</text>
</comment>
<comment type="pathway">
    <text evidence="5">Cofactor biosynthesis; coenzyme A biosynthesis; CoA from (R)-pantothenate: step 5/5.</text>
</comment>
<gene>
    <name evidence="5" type="primary">coaE</name>
    <name evidence="7" type="ORF">HM131_08250</name>
</gene>
<keyword evidence="3 5" id="KW-0067">ATP-binding</keyword>
<dbReference type="InterPro" id="IPR001977">
    <property type="entry name" value="Depp_CoAkinase"/>
</dbReference>
<dbReference type="GO" id="GO:0015937">
    <property type="term" value="P:coenzyme A biosynthetic process"/>
    <property type="evidence" value="ECO:0007669"/>
    <property type="project" value="UniProtKB-UniRule"/>
</dbReference>
<comment type="function">
    <text evidence="5">Catalyzes the phosphorylation of the 3'-hydroxyl group of dephosphocoenzyme A to form coenzyme A.</text>
</comment>
<dbReference type="EC" id="2.7.1.24" evidence="5 6"/>
<dbReference type="GO" id="GO:0005737">
    <property type="term" value="C:cytoplasm"/>
    <property type="evidence" value="ECO:0007669"/>
    <property type="project" value="UniProtKB-SubCell"/>
</dbReference>
<evidence type="ECO:0000256" key="1">
    <source>
        <dbReference type="ARBA" id="ARBA00009018"/>
    </source>
</evidence>
<dbReference type="STRING" id="402384.HM131_08250"/>
<comment type="catalytic activity">
    <reaction evidence="5">
        <text>3'-dephospho-CoA + ATP = ADP + CoA + H(+)</text>
        <dbReference type="Rhea" id="RHEA:18245"/>
        <dbReference type="ChEBI" id="CHEBI:15378"/>
        <dbReference type="ChEBI" id="CHEBI:30616"/>
        <dbReference type="ChEBI" id="CHEBI:57287"/>
        <dbReference type="ChEBI" id="CHEBI:57328"/>
        <dbReference type="ChEBI" id="CHEBI:456216"/>
        <dbReference type="EC" id="2.7.1.24"/>
    </reaction>
</comment>
<evidence type="ECO:0000256" key="3">
    <source>
        <dbReference type="ARBA" id="ARBA00022840"/>
    </source>
</evidence>
<dbReference type="PANTHER" id="PTHR10695">
    <property type="entry name" value="DEPHOSPHO-COA KINASE-RELATED"/>
    <property type="match status" value="1"/>
</dbReference>
<accession>A0A1W5ZU51</accession>
<name>A0A1W5ZU51_9BACI</name>
<dbReference type="SUPFAM" id="SSF52540">
    <property type="entry name" value="P-loop containing nucleoside triphosphate hydrolases"/>
    <property type="match status" value="1"/>
</dbReference>
<keyword evidence="2 5" id="KW-0547">Nucleotide-binding</keyword>
<dbReference type="Gene3D" id="3.40.50.300">
    <property type="entry name" value="P-loop containing nucleotide triphosphate hydrolases"/>
    <property type="match status" value="1"/>
</dbReference>
<evidence type="ECO:0000313" key="7">
    <source>
        <dbReference type="EMBL" id="ARI76832.1"/>
    </source>
</evidence>